<dbReference type="AlphaFoldDB" id="A0A6J4SWI2"/>
<keyword evidence="2" id="KW-0732">Signal</keyword>
<evidence type="ECO:0000256" key="1">
    <source>
        <dbReference type="SAM" id="MobiDB-lite"/>
    </source>
</evidence>
<reference evidence="3" key="1">
    <citation type="submission" date="2020-02" db="EMBL/GenBank/DDBJ databases">
        <authorList>
            <person name="Meier V. D."/>
        </authorList>
    </citation>
    <scope>NUCLEOTIDE SEQUENCE</scope>
    <source>
        <strain evidence="3">AVDCRST_MAG85</strain>
    </source>
</reference>
<feature type="compositionally biased region" description="Low complexity" evidence="1">
    <location>
        <begin position="194"/>
        <end position="212"/>
    </location>
</feature>
<gene>
    <name evidence="3" type="ORF">AVDCRST_MAG85-2120</name>
</gene>
<proteinExistence type="predicted"/>
<protein>
    <submittedName>
        <fullName evidence="3">Uncharacterized protein</fullName>
    </submittedName>
</protein>
<dbReference type="EMBL" id="CADCVT010000232">
    <property type="protein sequence ID" value="CAA9507328.1"/>
    <property type="molecule type" value="Genomic_DNA"/>
</dbReference>
<feature type="signal peptide" evidence="2">
    <location>
        <begin position="1"/>
        <end position="24"/>
    </location>
</feature>
<feature type="chain" id="PRO_5026733817" evidence="2">
    <location>
        <begin position="25"/>
        <end position="212"/>
    </location>
</feature>
<evidence type="ECO:0000313" key="3">
    <source>
        <dbReference type="EMBL" id="CAA9507328.1"/>
    </source>
</evidence>
<sequence length="212" mass="22413">MKSFSKMALLAAVGATVVAPTVGAETPRDSARGGGQVLLDPNEPPTTGALDTIAFTAQRERGATDNSGLADGQLQVNRRSGDAVKFHGVVECLIVVGDKAYISGTQSNQEGEGTPFELYIVDGSAEGEQGRGGDQAFVWYGAETETNEPDQKVPGQYTPPFEDSYCGIEEDPADGERQIPVVARGNYKVNDTNPSSPSSRKSRSTRSALSLR</sequence>
<feature type="region of interest" description="Disordered" evidence="1">
    <location>
        <begin position="21"/>
        <end position="46"/>
    </location>
</feature>
<accession>A0A6J4SWI2</accession>
<evidence type="ECO:0000256" key="2">
    <source>
        <dbReference type="SAM" id="SignalP"/>
    </source>
</evidence>
<name>A0A6J4SWI2_9ACTN</name>
<feature type="region of interest" description="Disordered" evidence="1">
    <location>
        <begin position="145"/>
        <end position="212"/>
    </location>
</feature>
<organism evidence="3">
    <name type="scientific">uncultured Solirubrobacteraceae bacterium</name>
    <dbReference type="NCBI Taxonomy" id="1162706"/>
    <lineage>
        <taxon>Bacteria</taxon>
        <taxon>Bacillati</taxon>
        <taxon>Actinomycetota</taxon>
        <taxon>Thermoleophilia</taxon>
        <taxon>Solirubrobacterales</taxon>
        <taxon>Solirubrobacteraceae</taxon>
        <taxon>environmental samples</taxon>
    </lineage>
</organism>